<proteinExistence type="predicted"/>
<organism evidence="1">
    <name type="scientific">Arundo donax</name>
    <name type="common">Giant reed</name>
    <name type="synonym">Donax arundinaceus</name>
    <dbReference type="NCBI Taxonomy" id="35708"/>
    <lineage>
        <taxon>Eukaryota</taxon>
        <taxon>Viridiplantae</taxon>
        <taxon>Streptophyta</taxon>
        <taxon>Embryophyta</taxon>
        <taxon>Tracheophyta</taxon>
        <taxon>Spermatophyta</taxon>
        <taxon>Magnoliopsida</taxon>
        <taxon>Liliopsida</taxon>
        <taxon>Poales</taxon>
        <taxon>Poaceae</taxon>
        <taxon>PACMAD clade</taxon>
        <taxon>Arundinoideae</taxon>
        <taxon>Arundineae</taxon>
        <taxon>Arundo</taxon>
    </lineage>
</organism>
<protein>
    <submittedName>
        <fullName evidence="1">Uncharacterized protein</fullName>
    </submittedName>
</protein>
<reference evidence="1" key="2">
    <citation type="journal article" date="2015" name="Data Brief">
        <title>Shoot transcriptome of the giant reed, Arundo donax.</title>
        <authorList>
            <person name="Barrero R.A."/>
            <person name="Guerrero F.D."/>
            <person name="Moolhuijzen P."/>
            <person name="Goolsby J.A."/>
            <person name="Tidwell J."/>
            <person name="Bellgard S.E."/>
            <person name="Bellgard M.I."/>
        </authorList>
    </citation>
    <scope>NUCLEOTIDE SEQUENCE</scope>
    <source>
        <tissue evidence="1">Shoot tissue taken approximately 20 cm above the soil surface</tissue>
    </source>
</reference>
<evidence type="ECO:0000313" key="1">
    <source>
        <dbReference type="EMBL" id="JAD73269.1"/>
    </source>
</evidence>
<name>A0A0A9CAE5_ARUDO</name>
<sequence>MNAGHPQRRTYRRSQPHFSESAIAEVTLLPGERTGPLCC</sequence>
<dbReference type="AlphaFoldDB" id="A0A0A9CAE5"/>
<dbReference type="EMBL" id="GBRH01224626">
    <property type="protein sequence ID" value="JAD73269.1"/>
    <property type="molecule type" value="Transcribed_RNA"/>
</dbReference>
<accession>A0A0A9CAE5</accession>
<reference evidence="1" key="1">
    <citation type="submission" date="2014-09" db="EMBL/GenBank/DDBJ databases">
        <authorList>
            <person name="Magalhaes I.L.F."/>
            <person name="Oliveira U."/>
            <person name="Santos F.R."/>
            <person name="Vidigal T.H.D.A."/>
            <person name="Brescovit A.D."/>
            <person name="Santos A.J."/>
        </authorList>
    </citation>
    <scope>NUCLEOTIDE SEQUENCE</scope>
    <source>
        <tissue evidence="1">Shoot tissue taken approximately 20 cm above the soil surface</tissue>
    </source>
</reference>